<dbReference type="Proteomes" id="UP001195483">
    <property type="component" value="Unassembled WGS sequence"/>
</dbReference>
<gene>
    <name evidence="3" type="ORF">CHS0354_041719</name>
</gene>
<evidence type="ECO:0000256" key="2">
    <source>
        <dbReference type="SAM" id="MobiDB-lite"/>
    </source>
</evidence>
<protein>
    <submittedName>
        <fullName evidence="3">Uncharacterized protein</fullName>
    </submittedName>
</protein>
<reference evidence="3" key="3">
    <citation type="submission" date="2023-05" db="EMBL/GenBank/DDBJ databases">
        <authorList>
            <person name="Smith C.H."/>
        </authorList>
    </citation>
    <scope>NUCLEOTIDE SEQUENCE</scope>
    <source>
        <strain evidence="3">CHS0354</strain>
        <tissue evidence="3">Mantle</tissue>
    </source>
</reference>
<evidence type="ECO:0000313" key="4">
    <source>
        <dbReference type="Proteomes" id="UP001195483"/>
    </source>
</evidence>
<feature type="region of interest" description="Disordered" evidence="2">
    <location>
        <begin position="290"/>
        <end position="309"/>
    </location>
</feature>
<evidence type="ECO:0000313" key="3">
    <source>
        <dbReference type="EMBL" id="KAK3601803.1"/>
    </source>
</evidence>
<keyword evidence="4" id="KW-1185">Reference proteome</keyword>
<reference evidence="3" key="2">
    <citation type="journal article" date="2021" name="Genome Biol. Evol.">
        <title>Developing a high-quality reference genome for a parasitic bivalve with doubly uniparental inheritance (Bivalvia: Unionida).</title>
        <authorList>
            <person name="Smith C.H."/>
        </authorList>
    </citation>
    <scope>NUCLEOTIDE SEQUENCE</scope>
    <source>
        <strain evidence="3">CHS0354</strain>
        <tissue evidence="3">Mantle</tissue>
    </source>
</reference>
<evidence type="ECO:0000256" key="1">
    <source>
        <dbReference type="SAM" id="Coils"/>
    </source>
</evidence>
<feature type="region of interest" description="Disordered" evidence="2">
    <location>
        <begin position="124"/>
        <end position="168"/>
    </location>
</feature>
<name>A0AAE0T1H8_9BIVA</name>
<dbReference type="AlphaFoldDB" id="A0AAE0T1H8"/>
<dbReference type="EMBL" id="JAEAOA010002350">
    <property type="protein sequence ID" value="KAK3601803.1"/>
    <property type="molecule type" value="Genomic_DNA"/>
</dbReference>
<feature type="coiled-coil region" evidence="1">
    <location>
        <begin position="24"/>
        <end position="65"/>
    </location>
</feature>
<feature type="compositionally biased region" description="Polar residues" evidence="2">
    <location>
        <begin position="127"/>
        <end position="152"/>
    </location>
</feature>
<feature type="non-terminal residue" evidence="3">
    <location>
        <position position="340"/>
    </location>
</feature>
<sequence length="340" mass="38267">TSERNYEQLMGSIDEMERKYEDKLSSLQQTNQFLVSDRQHLNEEYSKLNDNARILRDKLKEEVQKNQYLQDALQQLDSGSDFDPFSHRLPFQSLYGRDSLSNQGSQHPRESPHHFAERNPMVITPCHQPSTWKSPSQQTLQRNDNPAQTFGQSGHPLNHPPSERDTGIHQTVPQVSTSRQMSNMSQSMVQVATPSTNREGYIAQPLPKVVTPPGRGYYTSQPVSEVSTLSPARGGYIPQPILQAGYAPSPQSEKQFRHQTQVVASGGGDARNSNLGRDYSDDVALSASSLSAQAGPVREPPVGDDISPENEYHTQHVCERCFADFKTYEMLLHHYQKCLD</sequence>
<accession>A0AAE0T1H8</accession>
<comment type="caution">
    <text evidence="3">The sequence shown here is derived from an EMBL/GenBank/DDBJ whole genome shotgun (WGS) entry which is preliminary data.</text>
</comment>
<keyword evidence="1" id="KW-0175">Coiled coil</keyword>
<reference evidence="3" key="1">
    <citation type="journal article" date="2021" name="Genome Biol. Evol.">
        <title>A High-Quality Reference Genome for a Parasitic Bivalve with Doubly Uniparental Inheritance (Bivalvia: Unionida).</title>
        <authorList>
            <person name="Smith C.H."/>
        </authorList>
    </citation>
    <scope>NUCLEOTIDE SEQUENCE</scope>
    <source>
        <strain evidence="3">CHS0354</strain>
    </source>
</reference>
<proteinExistence type="predicted"/>
<organism evidence="3 4">
    <name type="scientific">Potamilus streckersoni</name>
    <dbReference type="NCBI Taxonomy" id="2493646"/>
    <lineage>
        <taxon>Eukaryota</taxon>
        <taxon>Metazoa</taxon>
        <taxon>Spiralia</taxon>
        <taxon>Lophotrochozoa</taxon>
        <taxon>Mollusca</taxon>
        <taxon>Bivalvia</taxon>
        <taxon>Autobranchia</taxon>
        <taxon>Heteroconchia</taxon>
        <taxon>Palaeoheterodonta</taxon>
        <taxon>Unionida</taxon>
        <taxon>Unionoidea</taxon>
        <taxon>Unionidae</taxon>
        <taxon>Ambleminae</taxon>
        <taxon>Lampsilini</taxon>
        <taxon>Potamilus</taxon>
    </lineage>
</organism>